<reference evidence="3" key="1">
    <citation type="submission" date="2016-04" db="EMBL/GenBank/DDBJ databases">
        <authorList>
            <person name="Evans L.H."/>
            <person name="Alamgir A."/>
            <person name="Owens N."/>
            <person name="Weber N.D."/>
            <person name="Virtaneva K."/>
            <person name="Barbian K."/>
            <person name="Babar A."/>
            <person name="Rosenke K."/>
        </authorList>
    </citation>
    <scope>NUCLEOTIDE SEQUENCE</scope>
    <source>
        <strain evidence="3">Nono1</strain>
    </source>
</reference>
<evidence type="ECO:0000256" key="2">
    <source>
        <dbReference type="SAM" id="Phobius"/>
    </source>
</evidence>
<proteinExistence type="predicted"/>
<keyword evidence="2" id="KW-0812">Transmembrane</keyword>
<feature type="region of interest" description="Disordered" evidence="1">
    <location>
        <begin position="556"/>
        <end position="575"/>
    </location>
</feature>
<accession>A0A1M4BL13</accession>
<dbReference type="RefSeq" id="WP_173150657.1">
    <property type="nucleotide sequence ID" value="NZ_CP084059.1"/>
</dbReference>
<dbReference type="AlphaFoldDB" id="A0A1M4BL13"/>
<evidence type="ECO:0000256" key="1">
    <source>
        <dbReference type="SAM" id="MobiDB-lite"/>
    </source>
</evidence>
<evidence type="ECO:0000313" key="3">
    <source>
        <dbReference type="EMBL" id="SAP16356.1"/>
    </source>
</evidence>
<name>A0A1M4BL13_9ACTN</name>
<gene>
    <name evidence="3" type="ORF">BN4615_P11019</name>
</gene>
<dbReference type="InterPro" id="IPR027417">
    <property type="entry name" value="P-loop_NTPase"/>
</dbReference>
<dbReference type="SUPFAM" id="SSF52540">
    <property type="entry name" value="P-loop containing nucleoside triphosphate hydrolases"/>
    <property type="match status" value="1"/>
</dbReference>
<dbReference type="Gene3D" id="3.40.50.300">
    <property type="entry name" value="P-loop containing nucleotide triphosphate hydrolases"/>
    <property type="match status" value="1"/>
</dbReference>
<dbReference type="EMBL" id="LT559121">
    <property type="protein sequence ID" value="SAP16356.1"/>
    <property type="molecule type" value="Genomic_DNA"/>
</dbReference>
<keyword evidence="2" id="KW-1133">Transmembrane helix</keyword>
<organism evidence="3">
    <name type="scientific">Nonomuraea gerenzanensis</name>
    <dbReference type="NCBI Taxonomy" id="93944"/>
    <lineage>
        <taxon>Bacteria</taxon>
        <taxon>Bacillati</taxon>
        <taxon>Actinomycetota</taxon>
        <taxon>Actinomycetes</taxon>
        <taxon>Streptosporangiales</taxon>
        <taxon>Streptosporangiaceae</taxon>
        <taxon>Nonomuraea</taxon>
    </lineage>
</organism>
<feature type="transmembrane region" description="Helical" evidence="2">
    <location>
        <begin position="67"/>
        <end position="88"/>
    </location>
</feature>
<keyword evidence="2" id="KW-0472">Membrane</keyword>
<sequence length="662" mass="70451">MGRKTAITSQAAPAEKTGTVAYDNVFTSLGARAVSALAPHTVPWIAGGAMLPVGMGTHALWGDPGTLPWVTAGMTLSGVALTGVTWMVSRYRHVLGRVQSTGTTAVASGWLLAATIAGPTSRPTLDIGLWLGGTLAAAWNIRNVIRMNEPGQGEAGALPSGPSLFKRLLTETAAQAGREIGGVKQITQERAAIQGTVELVDGDTAGDLARATPSMESLAGLPPGSIKVNENPRNAGEATVIVSNPLILDDPVPWPGPSRPGGSPADPLHCGMFQDGSPAEFVLVGAHGQVMGMTGAAKTTAGMWGVIGEWITREETATAVVDITKQGQSTEPCKDALHYVVDSKAKARKFFNDLERVAQKRLAHLAQRRLIAWEPGCGLSYLLVWIEEAADVFDNIDMDTFVNLARMLRSAGGSFVWSLQRADHTQMPTIVKGQGGGKICFGVESPHDAKWGLTEEQEDQGAAPDKWKARQPGMAYMDVQGVPASHIALPMRWHDWGRTNAERVARFAAHCANYPAAARPVDPITAELFVPPAPSSAAAAADDEELDVKNVHREYATPDDELDGADATQPPVDPEAPLQEVQDIPLGGGQKMPPEQARAFLNAELAKFGDRPFRPKDLKHVLQVTGMGRTWVQNQLRAKVDAGELDHDEDAGEYRVPVLTAA</sequence>
<protein>
    <submittedName>
        <fullName evidence="3">Putative sporulation-related protein</fullName>
    </submittedName>
</protein>